<proteinExistence type="predicted"/>
<reference evidence="2" key="1">
    <citation type="submission" date="2013-11" db="EMBL/GenBank/DDBJ databases">
        <authorList>
            <person name="Hoang H.T."/>
            <person name="Killian M.L."/>
            <person name="Madson D.M."/>
            <person name="Arruda P.H.E."/>
            <person name="Sun D."/>
            <person name="Schwartz K.J."/>
            <person name="Yoon K."/>
        </authorList>
    </citation>
    <scope>NUCLEOTIDE SEQUENCE [LARGE SCALE GENOMIC DNA]</scope>
    <source>
        <strain evidence="2">CDK2</strain>
    </source>
</reference>
<comment type="caution">
    <text evidence="1">The sequence shown here is derived from an EMBL/GenBank/DDBJ whole genome shotgun (WGS) entry which is preliminary data.</text>
</comment>
<name>A0A0P7GRM3_9EURY</name>
<organism evidence="1 2">
    <name type="scientific">Halolamina pelagica</name>
    <dbReference type="NCBI Taxonomy" id="699431"/>
    <lineage>
        <taxon>Archaea</taxon>
        <taxon>Methanobacteriati</taxon>
        <taxon>Methanobacteriota</taxon>
        <taxon>Stenosarchaea group</taxon>
        <taxon>Halobacteria</taxon>
        <taxon>Halobacteriales</taxon>
        <taxon>Haloferacaceae</taxon>
    </lineage>
</organism>
<gene>
    <name evidence="1" type="ORF">SY89_02703</name>
</gene>
<keyword evidence="2" id="KW-1185">Reference proteome</keyword>
<sequence length="52" mass="6017">MPPYCPEMQDEKPQLQLEHSGHWVCLGCGQSFGQKYGRAIPQWKDHLVYPDS</sequence>
<accession>A0A0P7GRM3</accession>
<evidence type="ECO:0000313" key="1">
    <source>
        <dbReference type="EMBL" id="KPN31946.1"/>
    </source>
</evidence>
<dbReference type="AlphaFoldDB" id="A0A0P7GRM3"/>
<evidence type="ECO:0000313" key="2">
    <source>
        <dbReference type="Proteomes" id="UP000050535"/>
    </source>
</evidence>
<dbReference type="Proteomes" id="UP000050535">
    <property type="component" value="Unassembled WGS sequence"/>
</dbReference>
<dbReference type="EMBL" id="LGUC01000001">
    <property type="protein sequence ID" value="KPN31946.1"/>
    <property type="molecule type" value="Genomic_DNA"/>
</dbReference>
<protein>
    <submittedName>
        <fullName evidence="1">Uncharacterized protein</fullName>
    </submittedName>
</protein>